<dbReference type="Proteomes" id="UP001231189">
    <property type="component" value="Unassembled WGS sequence"/>
</dbReference>
<evidence type="ECO:0000256" key="4">
    <source>
        <dbReference type="ARBA" id="ARBA00022701"/>
    </source>
</evidence>
<gene>
    <name evidence="8" type="ORF">QYE76_034990</name>
</gene>
<evidence type="ECO:0000256" key="5">
    <source>
        <dbReference type="ARBA" id="ARBA00023212"/>
    </source>
</evidence>
<keyword evidence="9" id="KW-1185">Reference proteome</keyword>
<feature type="compositionally biased region" description="Low complexity" evidence="6">
    <location>
        <begin position="286"/>
        <end position="299"/>
    </location>
</feature>
<organism evidence="8 9">
    <name type="scientific">Lolium multiflorum</name>
    <name type="common">Italian ryegrass</name>
    <name type="synonym">Lolium perenne subsp. multiflorum</name>
    <dbReference type="NCBI Taxonomy" id="4521"/>
    <lineage>
        <taxon>Eukaryota</taxon>
        <taxon>Viridiplantae</taxon>
        <taxon>Streptophyta</taxon>
        <taxon>Embryophyta</taxon>
        <taxon>Tracheophyta</taxon>
        <taxon>Spermatophyta</taxon>
        <taxon>Magnoliopsida</taxon>
        <taxon>Liliopsida</taxon>
        <taxon>Poales</taxon>
        <taxon>Poaceae</taxon>
        <taxon>BOP clade</taxon>
        <taxon>Pooideae</taxon>
        <taxon>Poodae</taxon>
        <taxon>Poeae</taxon>
        <taxon>Poeae Chloroplast Group 2 (Poeae type)</taxon>
        <taxon>Loliodinae</taxon>
        <taxon>Loliinae</taxon>
        <taxon>Lolium</taxon>
    </lineage>
</organism>
<dbReference type="EMBL" id="JAUUTY010000007">
    <property type="protein sequence ID" value="KAK1611317.1"/>
    <property type="molecule type" value="Genomic_DNA"/>
</dbReference>
<feature type="domain" description="TPX2 C-terminal" evidence="7">
    <location>
        <begin position="195"/>
        <end position="269"/>
    </location>
</feature>
<reference evidence="8" key="1">
    <citation type="submission" date="2023-07" db="EMBL/GenBank/DDBJ databases">
        <title>A chromosome-level genome assembly of Lolium multiflorum.</title>
        <authorList>
            <person name="Chen Y."/>
            <person name="Copetti D."/>
            <person name="Kolliker R."/>
            <person name="Studer B."/>
        </authorList>
    </citation>
    <scope>NUCLEOTIDE SEQUENCE</scope>
    <source>
        <strain evidence="8">02402/16</strain>
        <tissue evidence="8">Leaf</tissue>
    </source>
</reference>
<feature type="region of interest" description="Disordered" evidence="6">
    <location>
        <begin position="359"/>
        <end position="382"/>
    </location>
</feature>
<dbReference type="InterPro" id="IPR027329">
    <property type="entry name" value="TPX2_C"/>
</dbReference>
<feature type="compositionally biased region" description="Basic and acidic residues" evidence="6">
    <location>
        <begin position="171"/>
        <end position="183"/>
    </location>
</feature>
<evidence type="ECO:0000313" key="9">
    <source>
        <dbReference type="Proteomes" id="UP001231189"/>
    </source>
</evidence>
<keyword evidence="4" id="KW-0493">Microtubule</keyword>
<evidence type="ECO:0000256" key="6">
    <source>
        <dbReference type="SAM" id="MobiDB-lite"/>
    </source>
</evidence>
<comment type="similarity">
    <text evidence="2">Belongs to the TPX2 family.</text>
</comment>
<dbReference type="PANTHER" id="PTHR31358">
    <property type="entry name" value="PROTEIN WVD2-LIKE 4"/>
    <property type="match status" value="1"/>
</dbReference>
<feature type="compositionally biased region" description="Polar residues" evidence="6">
    <location>
        <begin position="75"/>
        <end position="93"/>
    </location>
</feature>
<feature type="compositionally biased region" description="Basic and acidic residues" evidence="6">
    <location>
        <begin position="221"/>
        <end position="241"/>
    </location>
</feature>
<sequence>MDAVTEVADAMGALVVDNEGGAKFLPKDSVEEHVEEHDALADVAHSGESEVINPSEEVGGEATSHSEVIQPRVSKGSQSRSPKVTKSQRQSPRSGDKSQARKSAPSSPYTKAPIARVSDPDLVDSSSNNGDADVKKKAETSSFRPVAKETSPLEDSKEKKKAQKASSQHVVKKEEESNSERIKPQRVGSTPSYGFAFKCNERAEKRREFYSKLEEKIHAQELEKNNLQAKSKETEEAELRQLRKSLKFKAAPMPSFYKDPPPPKVELKKVPTTRARSPKLGRSKNTTSAATEASTNPSSRPARLSLDQRASQNSAKTAPAANAVKKPQRKSLPKLPSEQTGSVDIAASISSAEQLEISKSMADPIRVPIRAQVTPDEQALNE</sequence>
<proteinExistence type="inferred from homology"/>
<feature type="region of interest" description="Disordered" evidence="6">
    <location>
        <begin position="42"/>
        <end position="197"/>
    </location>
</feature>
<accession>A0AAD8QZ47</accession>
<evidence type="ECO:0000313" key="8">
    <source>
        <dbReference type="EMBL" id="KAK1611317.1"/>
    </source>
</evidence>
<evidence type="ECO:0000259" key="7">
    <source>
        <dbReference type="Pfam" id="PF06886"/>
    </source>
</evidence>
<comment type="subcellular location">
    <subcellularLocation>
        <location evidence="1">Cytoplasm</location>
        <location evidence="1">Cytoskeleton</location>
    </subcellularLocation>
</comment>
<evidence type="ECO:0000256" key="2">
    <source>
        <dbReference type="ARBA" id="ARBA00005885"/>
    </source>
</evidence>
<dbReference type="InterPro" id="IPR044833">
    <property type="entry name" value="WDL5/6"/>
</dbReference>
<keyword evidence="3" id="KW-0963">Cytoplasm</keyword>
<evidence type="ECO:0000256" key="1">
    <source>
        <dbReference type="ARBA" id="ARBA00004245"/>
    </source>
</evidence>
<dbReference type="PANTHER" id="PTHR31358:SF15">
    <property type="entry name" value="OS06G0606800 PROTEIN"/>
    <property type="match status" value="1"/>
</dbReference>
<feature type="region of interest" description="Disordered" evidence="6">
    <location>
        <begin position="221"/>
        <end position="343"/>
    </location>
</feature>
<dbReference type="GO" id="GO:0005874">
    <property type="term" value="C:microtubule"/>
    <property type="evidence" value="ECO:0007669"/>
    <property type="project" value="UniProtKB-KW"/>
</dbReference>
<comment type="caution">
    <text evidence="8">The sequence shown here is derived from an EMBL/GenBank/DDBJ whole genome shotgun (WGS) entry which is preliminary data.</text>
</comment>
<dbReference type="GO" id="GO:0008017">
    <property type="term" value="F:microtubule binding"/>
    <property type="evidence" value="ECO:0007669"/>
    <property type="project" value="InterPro"/>
</dbReference>
<dbReference type="AlphaFoldDB" id="A0AAD8QZ47"/>
<evidence type="ECO:0000256" key="3">
    <source>
        <dbReference type="ARBA" id="ARBA00022490"/>
    </source>
</evidence>
<dbReference type="Pfam" id="PF06886">
    <property type="entry name" value="TPX2"/>
    <property type="match status" value="1"/>
</dbReference>
<protein>
    <recommendedName>
        <fullName evidence="7">TPX2 C-terminal domain-containing protein</fullName>
    </recommendedName>
</protein>
<keyword evidence="5" id="KW-0206">Cytoskeleton</keyword>
<name>A0AAD8QZ47_LOLMU</name>